<dbReference type="FunFam" id="2.60.120.1440:FF:000001">
    <property type="entry name" value="Putative anti-sigma factor"/>
    <property type="match status" value="1"/>
</dbReference>
<dbReference type="AlphaFoldDB" id="A0A3N0EA54"/>
<dbReference type="Pfam" id="PF16344">
    <property type="entry name" value="FecR_C"/>
    <property type="match status" value="1"/>
</dbReference>
<gene>
    <name evidence="4" type="ORF">ED312_13590</name>
</gene>
<dbReference type="InterPro" id="IPR006860">
    <property type="entry name" value="FecR"/>
</dbReference>
<accession>A0A3N0EA54</accession>
<sequence length="377" mass="42633">MKNLVTKLLTGTITEEEKEQLYELLKNPENRKVLEEHIRDDHDLNLAMQKNDTDTAFGRVVREISHKQRPVRKLFPGILKYAAAVIVLLGLVFWFNRYFPSREDRGGLVPKNELITIDLGNGKTRTIDPSQSGQLTGVTGNVVAVQQQDLLSYTSDGPEKEEEYNTIKIPYGKRFSVKLSDGTVVHLNAGTELTYPVRFSKQHPRTVSLRGEAFFEVSKDREHPFIVTAEELDVRVLGTKFNVSVYPEDEVTDVVLLEGAVAMSLQENDSSPATVLAPGNKGTLYHTGKTISVTEVPVNIYTAWMNGELVFRSMPFDDILKKLERHYNVEIENTNVSLGKELFNASFNEVPIDSVLSFFSDVHKINFEIKDNKVFIR</sequence>
<proteinExistence type="predicted"/>
<keyword evidence="1" id="KW-0812">Transmembrane</keyword>
<dbReference type="EMBL" id="RJTM01000094">
    <property type="protein sequence ID" value="RNL84714.1"/>
    <property type="molecule type" value="Genomic_DNA"/>
</dbReference>
<dbReference type="Gene3D" id="2.60.120.1440">
    <property type="match status" value="1"/>
</dbReference>
<dbReference type="Proteomes" id="UP000267469">
    <property type="component" value="Unassembled WGS sequence"/>
</dbReference>
<reference evidence="4 5" key="1">
    <citation type="submission" date="2018-10" db="EMBL/GenBank/DDBJ databases">
        <title>Sinomicrobium pectinilyticum sp. nov., a pectinase-producing bacterium isolated from alkaline and saline soil, and emended description of the genus Sinomicrobium.</title>
        <authorList>
            <person name="Cheng B."/>
            <person name="Li C."/>
            <person name="Lai Q."/>
            <person name="Du M."/>
            <person name="Shao Z."/>
            <person name="Xu P."/>
            <person name="Yang C."/>
        </authorList>
    </citation>
    <scope>NUCLEOTIDE SEQUENCE [LARGE SCALE GENOMIC DNA]</scope>
    <source>
        <strain evidence="4 5">5DNS001</strain>
    </source>
</reference>
<name>A0A3N0EA54_SINP1</name>
<dbReference type="Gene3D" id="3.55.50.30">
    <property type="match status" value="1"/>
</dbReference>
<dbReference type="RefSeq" id="WP_123216562.1">
    <property type="nucleotide sequence ID" value="NZ_RJTM01000094.1"/>
</dbReference>
<feature type="transmembrane region" description="Helical" evidence="1">
    <location>
        <begin position="74"/>
        <end position="95"/>
    </location>
</feature>
<dbReference type="PANTHER" id="PTHR30273:SF2">
    <property type="entry name" value="PROTEIN FECR"/>
    <property type="match status" value="1"/>
</dbReference>
<feature type="domain" description="FecR protein" evidence="2">
    <location>
        <begin position="166"/>
        <end position="261"/>
    </location>
</feature>
<feature type="domain" description="Protein FecR C-terminal" evidence="3">
    <location>
        <begin position="308"/>
        <end position="376"/>
    </location>
</feature>
<evidence type="ECO:0000259" key="3">
    <source>
        <dbReference type="Pfam" id="PF16344"/>
    </source>
</evidence>
<evidence type="ECO:0000313" key="4">
    <source>
        <dbReference type="EMBL" id="RNL84714.1"/>
    </source>
</evidence>
<evidence type="ECO:0000313" key="5">
    <source>
        <dbReference type="Proteomes" id="UP000267469"/>
    </source>
</evidence>
<organism evidence="4 5">
    <name type="scientific">Sinomicrobium pectinilyticum</name>
    <dbReference type="NCBI Taxonomy" id="1084421"/>
    <lineage>
        <taxon>Bacteria</taxon>
        <taxon>Pseudomonadati</taxon>
        <taxon>Bacteroidota</taxon>
        <taxon>Flavobacteriia</taxon>
        <taxon>Flavobacteriales</taxon>
        <taxon>Flavobacteriaceae</taxon>
        <taxon>Sinomicrobium</taxon>
    </lineage>
</organism>
<keyword evidence="1" id="KW-0472">Membrane</keyword>
<keyword evidence="1" id="KW-1133">Transmembrane helix</keyword>
<dbReference type="InterPro" id="IPR012373">
    <property type="entry name" value="Ferrdict_sens_TM"/>
</dbReference>
<dbReference type="GO" id="GO:0016989">
    <property type="term" value="F:sigma factor antagonist activity"/>
    <property type="evidence" value="ECO:0007669"/>
    <property type="project" value="TreeGrafter"/>
</dbReference>
<dbReference type="InterPro" id="IPR032508">
    <property type="entry name" value="FecR_C"/>
</dbReference>
<keyword evidence="5" id="KW-1185">Reference proteome</keyword>
<evidence type="ECO:0000259" key="2">
    <source>
        <dbReference type="Pfam" id="PF04773"/>
    </source>
</evidence>
<protein>
    <submittedName>
        <fullName evidence="4">FecR family protein</fullName>
    </submittedName>
</protein>
<comment type="caution">
    <text evidence="4">The sequence shown here is derived from an EMBL/GenBank/DDBJ whole genome shotgun (WGS) entry which is preliminary data.</text>
</comment>
<dbReference type="Pfam" id="PF04773">
    <property type="entry name" value="FecR"/>
    <property type="match status" value="1"/>
</dbReference>
<dbReference type="OrthoDB" id="704021at2"/>
<dbReference type="PANTHER" id="PTHR30273">
    <property type="entry name" value="PERIPLASMIC SIGNAL SENSOR AND SIGMA FACTOR ACTIVATOR FECR-RELATED"/>
    <property type="match status" value="1"/>
</dbReference>
<evidence type="ECO:0000256" key="1">
    <source>
        <dbReference type="SAM" id="Phobius"/>
    </source>
</evidence>